<comment type="caution">
    <text evidence="4">The sequence shown here is derived from an EMBL/GenBank/DDBJ whole genome shotgun (WGS) entry which is preliminary data.</text>
</comment>
<feature type="domain" description="NAD-dependent epimerase/dehydratase" evidence="3">
    <location>
        <begin position="10"/>
        <end position="207"/>
    </location>
</feature>
<dbReference type="InterPro" id="IPR050425">
    <property type="entry name" value="NAD(P)_dehydrat-like"/>
</dbReference>
<keyword evidence="1" id="KW-0560">Oxidoreductase</keyword>
<evidence type="ECO:0000256" key="1">
    <source>
        <dbReference type="ARBA" id="ARBA00023002"/>
    </source>
</evidence>
<organism evidence="4 5">
    <name type="scientific">Russula ochroleuca</name>
    <dbReference type="NCBI Taxonomy" id="152965"/>
    <lineage>
        <taxon>Eukaryota</taxon>
        <taxon>Fungi</taxon>
        <taxon>Dikarya</taxon>
        <taxon>Basidiomycota</taxon>
        <taxon>Agaricomycotina</taxon>
        <taxon>Agaricomycetes</taxon>
        <taxon>Russulales</taxon>
        <taxon>Russulaceae</taxon>
        <taxon>Russula</taxon>
    </lineage>
</organism>
<accession>A0A9P5JX48</accession>
<gene>
    <name evidence="4" type="ORF">DFH94DRAFT_795918</name>
</gene>
<dbReference type="GO" id="GO:0016616">
    <property type="term" value="F:oxidoreductase activity, acting on the CH-OH group of donors, NAD or NADP as acceptor"/>
    <property type="evidence" value="ECO:0007669"/>
    <property type="project" value="TreeGrafter"/>
</dbReference>
<evidence type="ECO:0000256" key="2">
    <source>
        <dbReference type="ARBA" id="ARBA00023445"/>
    </source>
</evidence>
<proteinExistence type="inferred from homology"/>
<evidence type="ECO:0000259" key="3">
    <source>
        <dbReference type="Pfam" id="PF01370"/>
    </source>
</evidence>
<dbReference type="InterPro" id="IPR001509">
    <property type="entry name" value="Epimerase_deHydtase"/>
</dbReference>
<keyword evidence="5" id="KW-1185">Reference proteome</keyword>
<dbReference type="AlphaFoldDB" id="A0A9P5JX48"/>
<dbReference type="OrthoDB" id="2735536at2759"/>
<dbReference type="InterPro" id="IPR036291">
    <property type="entry name" value="NAD(P)-bd_dom_sf"/>
</dbReference>
<reference evidence="4" key="1">
    <citation type="submission" date="2019-10" db="EMBL/GenBank/DDBJ databases">
        <authorList>
            <consortium name="DOE Joint Genome Institute"/>
            <person name="Kuo A."/>
            <person name="Miyauchi S."/>
            <person name="Kiss E."/>
            <person name="Drula E."/>
            <person name="Kohler A."/>
            <person name="Sanchez-Garcia M."/>
            <person name="Andreopoulos B."/>
            <person name="Barry K.W."/>
            <person name="Bonito G."/>
            <person name="Buee M."/>
            <person name="Carver A."/>
            <person name="Chen C."/>
            <person name="Cichocki N."/>
            <person name="Clum A."/>
            <person name="Culley D."/>
            <person name="Crous P.W."/>
            <person name="Fauchery L."/>
            <person name="Girlanda M."/>
            <person name="Hayes R."/>
            <person name="Keri Z."/>
            <person name="LaButti K."/>
            <person name="Lipzen A."/>
            <person name="Lombard V."/>
            <person name="Magnuson J."/>
            <person name="Maillard F."/>
            <person name="Morin E."/>
            <person name="Murat C."/>
            <person name="Nolan M."/>
            <person name="Ohm R."/>
            <person name="Pangilinan J."/>
            <person name="Pereira M."/>
            <person name="Perotto S."/>
            <person name="Peter M."/>
            <person name="Riley R."/>
            <person name="Sitrit Y."/>
            <person name="Stielow B."/>
            <person name="Szollosi G."/>
            <person name="Zifcakova L."/>
            <person name="Stursova M."/>
            <person name="Spatafora J.W."/>
            <person name="Tedersoo L."/>
            <person name="Vaario L.-M."/>
            <person name="Yamada A."/>
            <person name="Yan M."/>
            <person name="Wang P."/>
            <person name="Xu J."/>
            <person name="Bruns T."/>
            <person name="Baldrian P."/>
            <person name="Vilgalys R."/>
            <person name="Henrissat B."/>
            <person name="Grigoriev I.V."/>
            <person name="Hibbett D."/>
            <person name="Nagy L.G."/>
            <person name="Martin F.M."/>
        </authorList>
    </citation>
    <scope>NUCLEOTIDE SEQUENCE</scope>
    <source>
        <strain evidence="4">Prilba</strain>
    </source>
</reference>
<dbReference type="PANTHER" id="PTHR10366:SF564">
    <property type="entry name" value="STEROL-4-ALPHA-CARBOXYLATE 3-DEHYDROGENASE, DECARBOXYLATING"/>
    <property type="match status" value="1"/>
</dbReference>
<reference evidence="4" key="2">
    <citation type="journal article" date="2020" name="Nat. Commun.">
        <title>Large-scale genome sequencing of mycorrhizal fungi provides insights into the early evolution of symbiotic traits.</title>
        <authorList>
            <person name="Miyauchi S."/>
            <person name="Kiss E."/>
            <person name="Kuo A."/>
            <person name="Drula E."/>
            <person name="Kohler A."/>
            <person name="Sanchez-Garcia M."/>
            <person name="Morin E."/>
            <person name="Andreopoulos B."/>
            <person name="Barry K.W."/>
            <person name="Bonito G."/>
            <person name="Buee M."/>
            <person name="Carver A."/>
            <person name="Chen C."/>
            <person name="Cichocki N."/>
            <person name="Clum A."/>
            <person name="Culley D."/>
            <person name="Crous P.W."/>
            <person name="Fauchery L."/>
            <person name="Girlanda M."/>
            <person name="Hayes R.D."/>
            <person name="Keri Z."/>
            <person name="LaButti K."/>
            <person name="Lipzen A."/>
            <person name="Lombard V."/>
            <person name="Magnuson J."/>
            <person name="Maillard F."/>
            <person name="Murat C."/>
            <person name="Nolan M."/>
            <person name="Ohm R.A."/>
            <person name="Pangilinan J."/>
            <person name="Pereira M.F."/>
            <person name="Perotto S."/>
            <person name="Peter M."/>
            <person name="Pfister S."/>
            <person name="Riley R."/>
            <person name="Sitrit Y."/>
            <person name="Stielow J.B."/>
            <person name="Szollosi G."/>
            <person name="Zifcakova L."/>
            <person name="Stursova M."/>
            <person name="Spatafora J.W."/>
            <person name="Tedersoo L."/>
            <person name="Vaario L.M."/>
            <person name="Yamada A."/>
            <person name="Yan M."/>
            <person name="Wang P."/>
            <person name="Xu J."/>
            <person name="Bruns T."/>
            <person name="Baldrian P."/>
            <person name="Vilgalys R."/>
            <person name="Dunand C."/>
            <person name="Henrissat B."/>
            <person name="Grigoriev I.V."/>
            <person name="Hibbett D."/>
            <person name="Nagy L.G."/>
            <person name="Martin F.M."/>
        </authorList>
    </citation>
    <scope>NUCLEOTIDE SEQUENCE</scope>
    <source>
        <strain evidence="4">Prilba</strain>
    </source>
</reference>
<evidence type="ECO:0000313" key="5">
    <source>
        <dbReference type="Proteomes" id="UP000759537"/>
    </source>
</evidence>
<dbReference type="PANTHER" id="PTHR10366">
    <property type="entry name" value="NAD DEPENDENT EPIMERASE/DEHYDRATASE"/>
    <property type="match status" value="1"/>
</dbReference>
<comment type="similarity">
    <text evidence="2">Belongs to the NAD(P)-dependent epimerase/dehydratase family. Dihydroflavonol-4-reductase subfamily.</text>
</comment>
<dbReference type="EMBL" id="WHVB01000033">
    <property type="protein sequence ID" value="KAF8468041.1"/>
    <property type="molecule type" value="Genomic_DNA"/>
</dbReference>
<sequence>MVAISPPARVLVTGANGYLATWVLKKYLEAGYSVRGTVRSLSKSAFLNDKFAHYGDRFELVVVEDITKDGAFDEAVKGVDAIAHTASPFHYKSTNPDDLIIPAVRGTTSILNSALKHGSTLKRVILTSSVAAVREETTVPRAFNESNWNNSAVEAVKTKGSEVGSVGIYLASKTLAEKAAWEFVATHKSEISWDLVVINPPLVFGASLLFSPSFSFIAEVSSPTYSLPSAQGNWVHVSVASEAHVLATHAVAAGGQRIIVKSGPFFFQDLPELGIPNVPRGEPGSTKGISFIINLETKKAEELLGLTTATPLKDAVAESVEDFKTRGYPGFTA</sequence>
<dbReference type="Gene3D" id="3.40.50.720">
    <property type="entry name" value="NAD(P)-binding Rossmann-like Domain"/>
    <property type="match status" value="1"/>
</dbReference>
<name>A0A9P5JX48_9AGAM</name>
<evidence type="ECO:0000313" key="4">
    <source>
        <dbReference type="EMBL" id="KAF8468041.1"/>
    </source>
</evidence>
<dbReference type="Proteomes" id="UP000759537">
    <property type="component" value="Unassembled WGS sequence"/>
</dbReference>
<protein>
    <submittedName>
        <fullName evidence="4">D-lactaldehyde dehydrogenase</fullName>
    </submittedName>
</protein>
<dbReference type="SUPFAM" id="SSF51735">
    <property type="entry name" value="NAD(P)-binding Rossmann-fold domains"/>
    <property type="match status" value="1"/>
</dbReference>
<dbReference type="Pfam" id="PF01370">
    <property type="entry name" value="Epimerase"/>
    <property type="match status" value="1"/>
</dbReference>